<reference evidence="2" key="1">
    <citation type="journal article" date="2022" name="bioRxiv">
        <title>Sequencing and chromosome-scale assembly of the giantPleurodeles waltlgenome.</title>
        <authorList>
            <person name="Brown T."/>
            <person name="Elewa A."/>
            <person name="Iarovenko S."/>
            <person name="Subramanian E."/>
            <person name="Araus A.J."/>
            <person name="Petzold A."/>
            <person name="Susuki M."/>
            <person name="Suzuki K.-i.T."/>
            <person name="Hayashi T."/>
            <person name="Toyoda A."/>
            <person name="Oliveira C."/>
            <person name="Osipova E."/>
            <person name="Leigh N.D."/>
            <person name="Simon A."/>
            <person name="Yun M.H."/>
        </authorList>
    </citation>
    <scope>NUCLEOTIDE SEQUENCE</scope>
    <source>
        <strain evidence="2">20211129_DDA</strain>
        <tissue evidence="2">Liver</tissue>
    </source>
</reference>
<feature type="compositionally biased region" description="Low complexity" evidence="1">
    <location>
        <begin position="127"/>
        <end position="141"/>
    </location>
</feature>
<evidence type="ECO:0000313" key="2">
    <source>
        <dbReference type="EMBL" id="KAJ1201349.1"/>
    </source>
</evidence>
<sequence length="151" mass="15924">MGAVRGQVHRADGEACAAQEGSISFQIVLLKPSPRGNYLRVPMVVCTVGVKTKVTVPTLAPTGFGGRRTRSSSRSGDALRALALPSSEVRLQHTLLPGPTVRPTPSRSFQEFHSHEYYAGPGGPGGALSNNSSSLQEQQGENWGGGGRWQG</sequence>
<gene>
    <name evidence="2" type="ORF">NDU88_005161</name>
</gene>
<protein>
    <submittedName>
        <fullName evidence="2">Uncharacterized protein</fullName>
    </submittedName>
</protein>
<keyword evidence="3" id="KW-1185">Reference proteome</keyword>
<evidence type="ECO:0000256" key="1">
    <source>
        <dbReference type="SAM" id="MobiDB-lite"/>
    </source>
</evidence>
<feature type="region of interest" description="Disordered" evidence="1">
    <location>
        <begin position="96"/>
        <end position="151"/>
    </location>
</feature>
<dbReference type="AlphaFoldDB" id="A0AAV7VI98"/>
<dbReference type="EMBL" id="JANPWB010000003">
    <property type="protein sequence ID" value="KAJ1201349.1"/>
    <property type="molecule type" value="Genomic_DNA"/>
</dbReference>
<accession>A0AAV7VI98</accession>
<feature type="compositionally biased region" description="Gly residues" evidence="1">
    <location>
        <begin position="142"/>
        <end position="151"/>
    </location>
</feature>
<name>A0AAV7VI98_PLEWA</name>
<proteinExistence type="predicted"/>
<evidence type="ECO:0000313" key="3">
    <source>
        <dbReference type="Proteomes" id="UP001066276"/>
    </source>
</evidence>
<comment type="caution">
    <text evidence="2">The sequence shown here is derived from an EMBL/GenBank/DDBJ whole genome shotgun (WGS) entry which is preliminary data.</text>
</comment>
<organism evidence="2 3">
    <name type="scientific">Pleurodeles waltl</name>
    <name type="common">Iberian ribbed newt</name>
    <dbReference type="NCBI Taxonomy" id="8319"/>
    <lineage>
        <taxon>Eukaryota</taxon>
        <taxon>Metazoa</taxon>
        <taxon>Chordata</taxon>
        <taxon>Craniata</taxon>
        <taxon>Vertebrata</taxon>
        <taxon>Euteleostomi</taxon>
        <taxon>Amphibia</taxon>
        <taxon>Batrachia</taxon>
        <taxon>Caudata</taxon>
        <taxon>Salamandroidea</taxon>
        <taxon>Salamandridae</taxon>
        <taxon>Pleurodelinae</taxon>
        <taxon>Pleurodeles</taxon>
    </lineage>
</organism>
<dbReference type="Proteomes" id="UP001066276">
    <property type="component" value="Chromosome 2_1"/>
</dbReference>